<evidence type="ECO:0008006" key="2">
    <source>
        <dbReference type="Google" id="ProtNLM"/>
    </source>
</evidence>
<reference evidence="1" key="1">
    <citation type="submission" date="2018-06" db="EMBL/GenBank/DDBJ databases">
        <authorList>
            <person name="Zhirakovskaya E."/>
        </authorList>
    </citation>
    <scope>NUCLEOTIDE SEQUENCE</scope>
</reference>
<evidence type="ECO:0000313" key="1">
    <source>
        <dbReference type="EMBL" id="VAW25837.1"/>
    </source>
</evidence>
<dbReference type="EMBL" id="UOES01000026">
    <property type="protein sequence ID" value="VAW25837.1"/>
    <property type="molecule type" value="Genomic_DNA"/>
</dbReference>
<accession>A0A3B0UKF9</accession>
<organism evidence="1">
    <name type="scientific">hydrothermal vent metagenome</name>
    <dbReference type="NCBI Taxonomy" id="652676"/>
    <lineage>
        <taxon>unclassified sequences</taxon>
        <taxon>metagenomes</taxon>
        <taxon>ecological metagenomes</taxon>
    </lineage>
</organism>
<gene>
    <name evidence="1" type="ORF">MNBD_BACTEROID06-452</name>
</gene>
<name>A0A3B0UKF9_9ZZZZ</name>
<dbReference type="AlphaFoldDB" id="A0A3B0UKF9"/>
<protein>
    <recommendedName>
        <fullName evidence="2">DUF4340 domain-containing protein</fullName>
    </recommendedName>
</protein>
<proteinExistence type="predicted"/>
<sequence length="307" mass="35449">MQKQKNIRLLLVLGGLITLLTLLPFLREKSGLIIDKRQFTLDPQTVITDVILRSKEVNNKLSYVNGNWQINDSYELDPNMRDVFFSVLSQMEIRKTWPQTQRDSLTQLIKTTGTEVSILNNNELIKHYFIGGNANSQISYLMDEEENGYVLHIPGYRSYVAGIFQVPTSDWRSRRIFTAQFLNLNSVKIEYSTESIEFRYKDGFFEIGDIPADSTQLITSLENLLFLQTEQYLVPEEYAKYEIDSLVGQTPFVVISTTSLTGFKEKVKIYNSKNSQPYYVGLASDSSYCLFNKKRLNNILVKKTDFE</sequence>